<evidence type="ECO:0000313" key="2">
    <source>
        <dbReference type="EMBL" id="GAI35258.1"/>
    </source>
</evidence>
<reference evidence="2" key="1">
    <citation type="journal article" date="2014" name="Front. Microbiol.">
        <title>High frequency of phylogenetically diverse reductive dehalogenase-homologous genes in deep subseafloor sedimentary metagenomes.</title>
        <authorList>
            <person name="Kawai M."/>
            <person name="Futagami T."/>
            <person name="Toyoda A."/>
            <person name="Takaki Y."/>
            <person name="Nishi S."/>
            <person name="Hori S."/>
            <person name="Arai W."/>
            <person name="Tsubouchi T."/>
            <person name="Morono Y."/>
            <person name="Uchiyama I."/>
            <person name="Ito T."/>
            <person name="Fujiyama A."/>
            <person name="Inagaki F."/>
            <person name="Takami H."/>
        </authorList>
    </citation>
    <scope>NUCLEOTIDE SEQUENCE</scope>
    <source>
        <strain evidence="2">Expedition CK06-06</strain>
    </source>
</reference>
<protein>
    <submittedName>
        <fullName evidence="2">Uncharacterized protein</fullName>
    </submittedName>
</protein>
<dbReference type="AlphaFoldDB" id="X1MVF4"/>
<name>X1MVF4_9ZZZZ</name>
<dbReference type="EMBL" id="BARV01027259">
    <property type="protein sequence ID" value="GAI35258.1"/>
    <property type="molecule type" value="Genomic_DNA"/>
</dbReference>
<comment type="caution">
    <text evidence="2">The sequence shown here is derived from an EMBL/GenBank/DDBJ whole genome shotgun (WGS) entry which is preliminary data.</text>
</comment>
<feature type="region of interest" description="Disordered" evidence="1">
    <location>
        <begin position="1"/>
        <end position="22"/>
    </location>
</feature>
<sequence length="72" mass="8439">MTLVKRRHIATTPQKEKQLTKRGQTVNETKALDWITCDKCGFIGVRNIKTRELEEMEDNQRRTGQPILTRIN</sequence>
<organism evidence="2">
    <name type="scientific">marine sediment metagenome</name>
    <dbReference type="NCBI Taxonomy" id="412755"/>
    <lineage>
        <taxon>unclassified sequences</taxon>
        <taxon>metagenomes</taxon>
        <taxon>ecological metagenomes</taxon>
    </lineage>
</organism>
<evidence type="ECO:0000256" key="1">
    <source>
        <dbReference type="SAM" id="MobiDB-lite"/>
    </source>
</evidence>
<gene>
    <name evidence="2" type="ORF">S06H3_43895</name>
</gene>
<feature type="non-terminal residue" evidence="2">
    <location>
        <position position="72"/>
    </location>
</feature>
<accession>X1MVF4</accession>
<proteinExistence type="predicted"/>